<dbReference type="InterPro" id="IPR006660">
    <property type="entry name" value="Arsenate_reductase-like"/>
</dbReference>
<reference evidence="5 6" key="1">
    <citation type="journal article" date="2014" name="Antonie Van Leeuwenhoek">
        <title>Hyphomonas beringensis sp. nov. and Hyphomonas chukchiensis sp. nov., isolated from surface seawater of the Bering Sea and Chukchi Sea.</title>
        <authorList>
            <person name="Li C."/>
            <person name="Lai Q."/>
            <person name="Li G."/>
            <person name="Dong C."/>
            <person name="Wang J."/>
            <person name="Liao Y."/>
            <person name="Shao Z."/>
        </authorList>
    </citation>
    <scope>NUCLEOTIDE SEQUENCE [LARGE SCALE GENOMIC DNA]</scope>
    <source>
        <strain evidence="5 6">22II1-22F38</strain>
    </source>
</reference>
<dbReference type="PATRIC" id="fig|1280948.3.peg.2854"/>
<evidence type="ECO:0000256" key="2">
    <source>
        <dbReference type="PROSITE-ProRule" id="PRU01282"/>
    </source>
</evidence>
<dbReference type="OrthoDB" id="9803749at2"/>
<dbReference type="PROSITE" id="PS51353">
    <property type="entry name" value="ARSC"/>
    <property type="match status" value="1"/>
</dbReference>
<sequence length="118" mass="12595">MSAGPVTLYGLKNCDTCKKALKALDAADRDTAFVDIREEADLDRLVPAWLKAVGAEKLVNRRSTTWRTLSDEEKSGALGDGAAALLKANPTLIKRPVIDTGADILVGWDSGAQQALTQ</sequence>
<keyword evidence="6" id="KW-1185">Reference proteome</keyword>
<comment type="caution">
    <text evidence="5">The sequence shown here is derived from an EMBL/GenBank/DDBJ whole genome shotgun (WGS) entry which is preliminary data.</text>
</comment>
<evidence type="ECO:0000313" key="3">
    <source>
        <dbReference type="EMBL" id="HAE95490.1"/>
    </source>
</evidence>
<dbReference type="STRING" id="1280948.HY36_08665"/>
<evidence type="ECO:0000256" key="1">
    <source>
        <dbReference type="ARBA" id="ARBA00007198"/>
    </source>
</evidence>
<dbReference type="EMBL" id="AWFH01000056">
    <property type="protein sequence ID" value="KCZ58442.1"/>
    <property type="molecule type" value="Genomic_DNA"/>
</dbReference>
<dbReference type="Gene3D" id="3.40.30.10">
    <property type="entry name" value="Glutaredoxin"/>
    <property type="match status" value="1"/>
</dbReference>
<evidence type="ECO:0000313" key="5">
    <source>
        <dbReference type="EMBL" id="KCZ58442.1"/>
    </source>
</evidence>
<dbReference type="Pfam" id="PF03960">
    <property type="entry name" value="ArsC"/>
    <property type="match status" value="1"/>
</dbReference>
<name>A0A059DY17_9PROT</name>
<dbReference type="EMBL" id="DMBR01000396">
    <property type="protein sequence ID" value="HAE95490.1"/>
    <property type="molecule type" value="Genomic_DNA"/>
</dbReference>
<dbReference type="InterPro" id="IPR036249">
    <property type="entry name" value="Thioredoxin-like_sf"/>
</dbReference>
<dbReference type="EMBL" id="DOGS01000314">
    <property type="protein sequence ID" value="HBQ50259.1"/>
    <property type="molecule type" value="Genomic_DNA"/>
</dbReference>
<dbReference type="AlphaFoldDB" id="A0A059DY17"/>
<accession>A0A059DY17</accession>
<reference evidence="7 8" key="2">
    <citation type="journal article" date="2018" name="Nat. Biotechnol.">
        <title>A standardized bacterial taxonomy based on genome phylogeny substantially revises the tree of life.</title>
        <authorList>
            <person name="Parks D.H."/>
            <person name="Chuvochina M."/>
            <person name="Waite D.W."/>
            <person name="Rinke C."/>
            <person name="Skarshewski A."/>
            <person name="Chaumeil P.A."/>
            <person name="Hugenholtz P."/>
        </authorList>
    </citation>
    <scope>NUCLEOTIDE SEQUENCE [LARGE SCALE GENOMIC DNA]</scope>
    <source>
        <strain evidence="4">UBA10378</strain>
        <strain evidence="3">UBA8557</strain>
    </source>
</reference>
<organism evidence="5 6">
    <name type="scientific">Hyphomonas atlantica</name>
    <dbReference type="NCBI Taxonomy" id="1280948"/>
    <lineage>
        <taxon>Bacteria</taxon>
        <taxon>Pseudomonadati</taxon>
        <taxon>Pseudomonadota</taxon>
        <taxon>Alphaproteobacteria</taxon>
        <taxon>Hyphomonadales</taxon>
        <taxon>Hyphomonadaceae</taxon>
        <taxon>Hyphomonas</taxon>
    </lineage>
</organism>
<evidence type="ECO:0000313" key="8">
    <source>
        <dbReference type="Proteomes" id="UP000263957"/>
    </source>
</evidence>
<dbReference type="PANTHER" id="PTHR30041">
    <property type="entry name" value="ARSENATE REDUCTASE"/>
    <property type="match status" value="1"/>
</dbReference>
<dbReference type="RefSeq" id="WP_035554179.1">
    <property type="nucleotide sequence ID" value="NZ_AWFH01000056.1"/>
</dbReference>
<dbReference type="PANTHER" id="PTHR30041:SF8">
    <property type="entry name" value="PROTEIN YFFB"/>
    <property type="match status" value="1"/>
</dbReference>
<dbReference type="Proteomes" id="UP000263957">
    <property type="component" value="Unassembled WGS sequence"/>
</dbReference>
<dbReference type="eggNOG" id="COG1393">
    <property type="taxonomic scope" value="Bacteria"/>
</dbReference>
<proteinExistence type="inferred from homology"/>
<evidence type="ECO:0000313" key="6">
    <source>
        <dbReference type="Proteomes" id="UP000024547"/>
    </source>
</evidence>
<protein>
    <submittedName>
        <fullName evidence="3">ArsC family transcriptional regulator</fullName>
    </submittedName>
</protein>
<dbReference type="Proteomes" id="UP000024547">
    <property type="component" value="Unassembled WGS sequence"/>
</dbReference>
<gene>
    <name evidence="3" type="ORF">DCG65_13110</name>
    <name evidence="4" type="ORF">DD728_15525</name>
    <name evidence="5" type="ORF">HY36_08665</name>
</gene>
<comment type="similarity">
    <text evidence="1 2">Belongs to the ArsC family.</text>
</comment>
<dbReference type="GeneID" id="92498926"/>
<dbReference type="Proteomes" id="UP000259173">
    <property type="component" value="Unassembled WGS sequence"/>
</dbReference>
<dbReference type="SUPFAM" id="SSF52833">
    <property type="entry name" value="Thioredoxin-like"/>
    <property type="match status" value="1"/>
</dbReference>
<evidence type="ECO:0000313" key="4">
    <source>
        <dbReference type="EMBL" id="HBQ50259.1"/>
    </source>
</evidence>
<evidence type="ECO:0000313" key="7">
    <source>
        <dbReference type="Proteomes" id="UP000259173"/>
    </source>
</evidence>